<dbReference type="PANTHER" id="PTHR43782:SF3">
    <property type="entry name" value="ARGINASE"/>
    <property type="match status" value="1"/>
</dbReference>
<keyword evidence="6" id="KW-1185">Reference proteome</keyword>
<organism evidence="5 6">
    <name type="scientific">Motilibacter deserti</name>
    <dbReference type="NCBI Taxonomy" id="2714956"/>
    <lineage>
        <taxon>Bacteria</taxon>
        <taxon>Bacillati</taxon>
        <taxon>Actinomycetota</taxon>
        <taxon>Actinomycetes</taxon>
        <taxon>Motilibacterales</taxon>
        <taxon>Motilibacteraceae</taxon>
        <taxon>Motilibacter</taxon>
    </lineage>
</organism>
<dbReference type="CDD" id="cd09999">
    <property type="entry name" value="Arginase-like_1"/>
    <property type="match status" value="1"/>
</dbReference>
<evidence type="ECO:0000256" key="2">
    <source>
        <dbReference type="ARBA" id="ARBA00022801"/>
    </source>
</evidence>
<dbReference type="EMBL" id="JAANNP010000001">
    <property type="protein sequence ID" value="NHC12365.1"/>
    <property type="molecule type" value="Genomic_DNA"/>
</dbReference>
<evidence type="ECO:0000313" key="6">
    <source>
        <dbReference type="Proteomes" id="UP000800981"/>
    </source>
</evidence>
<keyword evidence="1" id="KW-0479">Metal-binding</keyword>
<dbReference type="Gene3D" id="3.40.800.10">
    <property type="entry name" value="Ureohydrolase domain"/>
    <property type="match status" value="1"/>
</dbReference>
<dbReference type="SUPFAM" id="SSF52768">
    <property type="entry name" value="Arginase/deacetylase"/>
    <property type="match status" value="1"/>
</dbReference>
<accession>A0ABX0GRM5</accession>
<dbReference type="InterPro" id="IPR006035">
    <property type="entry name" value="Ureohydrolase"/>
</dbReference>
<evidence type="ECO:0000256" key="4">
    <source>
        <dbReference type="PROSITE-ProRule" id="PRU00742"/>
    </source>
</evidence>
<protein>
    <submittedName>
        <fullName evidence="5">Arginase family protein</fullName>
    </submittedName>
</protein>
<dbReference type="PROSITE" id="PS51409">
    <property type="entry name" value="ARGINASE_2"/>
    <property type="match status" value="1"/>
</dbReference>
<dbReference type="InterPro" id="IPR023696">
    <property type="entry name" value="Ureohydrolase_dom_sf"/>
</dbReference>
<dbReference type="Pfam" id="PF00491">
    <property type="entry name" value="Arginase"/>
    <property type="match status" value="1"/>
</dbReference>
<comment type="similarity">
    <text evidence="4">Belongs to the arginase family.</text>
</comment>
<keyword evidence="2" id="KW-0378">Hydrolase</keyword>
<evidence type="ECO:0000313" key="5">
    <source>
        <dbReference type="EMBL" id="NHC12365.1"/>
    </source>
</evidence>
<dbReference type="RefSeq" id="WP_166276552.1">
    <property type="nucleotide sequence ID" value="NZ_JAANNP010000001.1"/>
</dbReference>
<evidence type="ECO:0000256" key="1">
    <source>
        <dbReference type="ARBA" id="ARBA00022723"/>
    </source>
</evidence>
<sequence length="258" mass="26556">MTTYLLPYHQDDRLPDATFPLPGPVSGIDVALEPGTQWERMTSLYAAVADAVAADGRGGQAPTVVSGDCLTALGTLAGMQRGGVDASVVWLDAHGDVHTLASSTSGYLGGTALRMALGGDPDKLAGPLRLRPLPEERAALVGARDVDPAEEDYLASSGVRRLTVDELTADALPAGPLLVHVDVDVIDPADVPGLSFPVDGGPRMPDVVQALRAVFATGRVAAYDIACPWTPDVSPRQASTRAGVLGHLLGVADGPPTA</sequence>
<evidence type="ECO:0000256" key="3">
    <source>
        <dbReference type="ARBA" id="ARBA00023211"/>
    </source>
</evidence>
<reference evidence="5 6" key="1">
    <citation type="submission" date="2020-03" db="EMBL/GenBank/DDBJ databases">
        <title>Two novel Motilibacter sp.</title>
        <authorList>
            <person name="Liu S."/>
        </authorList>
    </citation>
    <scope>NUCLEOTIDE SEQUENCE [LARGE SCALE GENOMIC DNA]</scope>
    <source>
        <strain evidence="5 6">E257</strain>
    </source>
</reference>
<dbReference type="Proteomes" id="UP000800981">
    <property type="component" value="Unassembled WGS sequence"/>
</dbReference>
<proteinExistence type="inferred from homology"/>
<keyword evidence="3" id="KW-0464">Manganese</keyword>
<dbReference type="PANTHER" id="PTHR43782">
    <property type="entry name" value="ARGINASE"/>
    <property type="match status" value="1"/>
</dbReference>
<dbReference type="PRINTS" id="PR00116">
    <property type="entry name" value="ARGINASE"/>
</dbReference>
<gene>
    <name evidence="5" type="ORF">G9H71_01030</name>
</gene>
<comment type="caution">
    <text evidence="5">The sequence shown here is derived from an EMBL/GenBank/DDBJ whole genome shotgun (WGS) entry which is preliminary data.</text>
</comment>
<name>A0ABX0GRM5_9ACTN</name>